<dbReference type="UniPathway" id="UPA00378"/>
<dbReference type="OrthoDB" id="1689333at2759"/>
<keyword evidence="14" id="KW-1185">Reference proteome</keyword>
<dbReference type="InterPro" id="IPR004856">
    <property type="entry name" value="Glyco_trans_ALG6/ALG8"/>
</dbReference>
<comment type="pathway">
    <text evidence="2 12">Protein modification; protein glycosylation.</text>
</comment>
<dbReference type="AlphaFoldDB" id="A0A8H3FXX2"/>
<feature type="transmembrane region" description="Helical" evidence="12">
    <location>
        <begin position="6"/>
        <end position="30"/>
    </location>
</feature>
<evidence type="ECO:0000256" key="4">
    <source>
        <dbReference type="ARBA" id="ARBA00022676"/>
    </source>
</evidence>
<dbReference type="Proteomes" id="UP000664534">
    <property type="component" value="Unassembled WGS sequence"/>
</dbReference>
<organism evidence="13 14">
    <name type="scientific">Imshaugia aleurites</name>
    <dbReference type="NCBI Taxonomy" id="172621"/>
    <lineage>
        <taxon>Eukaryota</taxon>
        <taxon>Fungi</taxon>
        <taxon>Dikarya</taxon>
        <taxon>Ascomycota</taxon>
        <taxon>Pezizomycotina</taxon>
        <taxon>Lecanoromycetes</taxon>
        <taxon>OSLEUM clade</taxon>
        <taxon>Lecanoromycetidae</taxon>
        <taxon>Lecanorales</taxon>
        <taxon>Lecanorineae</taxon>
        <taxon>Parmeliaceae</taxon>
        <taxon>Imshaugia</taxon>
    </lineage>
</organism>
<protein>
    <recommendedName>
        <fullName evidence="12">Alpha-1,3-glucosyltransferase</fullName>
        <ecNumber evidence="12">2.4.1.-</ecNumber>
    </recommendedName>
</protein>
<feature type="transmembrane region" description="Helical" evidence="12">
    <location>
        <begin position="90"/>
        <end position="110"/>
    </location>
</feature>
<feature type="transmembrane region" description="Helical" evidence="12">
    <location>
        <begin position="145"/>
        <end position="163"/>
    </location>
</feature>
<evidence type="ECO:0000256" key="11">
    <source>
        <dbReference type="ARBA" id="ARBA00047346"/>
    </source>
</evidence>
<comment type="caution">
    <text evidence="13">The sequence shown here is derived from an EMBL/GenBank/DDBJ whole genome shotgun (WGS) entry which is preliminary data.</text>
</comment>
<keyword evidence="4 12" id="KW-0328">Glycosyltransferase</keyword>
<accession>A0A8H3FXX2</accession>
<dbReference type="GO" id="GO:0005789">
    <property type="term" value="C:endoplasmic reticulum membrane"/>
    <property type="evidence" value="ECO:0007669"/>
    <property type="project" value="UniProtKB-SubCell"/>
</dbReference>
<evidence type="ECO:0000313" key="13">
    <source>
        <dbReference type="EMBL" id="CAF9933042.1"/>
    </source>
</evidence>
<sequence>MLLGGFLFAALLCFKHIYLYLAPAYFVYLLRACCLSQKSVFRVRFGNCIKLASGLVIIFGTAFGPFWYWGQMGQVLSRLFPFSRGLCHAYWAPNVWAMYSFTDRVLIYVAPKLRLPVDQAALNSVTRGLVGDSSFAVLPNISPKATFILTLFFQTLCLIKLFFQPTWETFIGAVTLCGYASFLFGWHVHEKAILLVIIPFSLLALKDRRYLGAFRPLAVAGHVSLFPLLFTAAEFPVKALYTVLWLILFLQVFDWLAPVSSRPRVFLLDRFSLLYITVSIPLIIYCSLVHELFFGPKYEFLPLMFTSSYSAIGVVGSWIGFSVVYFDS</sequence>
<dbReference type="PANTHER" id="PTHR12413">
    <property type="entry name" value="DOLICHYL GLYCOSYLTRANSFERASE"/>
    <property type="match status" value="1"/>
</dbReference>
<dbReference type="GO" id="GO:0006487">
    <property type="term" value="P:protein N-linked glycosylation"/>
    <property type="evidence" value="ECO:0007669"/>
    <property type="project" value="TreeGrafter"/>
</dbReference>
<dbReference type="Pfam" id="PF03155">
    <property type="entry name" value="Alg6_Alg8"/>
    <property type="match status" value="1"/>
</dbReference>
<keyword evidence="7 12" id="KW-0256">Endoplasmic reticulum</keyword>
<evidence type="ECO:0000256" key="7">
    <source>
        <dbReference type="ARBA" id="ARBA00022824"/>
    </source>
</evidence>
<proteinExistence type="inferred from homology"/>
<feature type="transmembrane region" description="Helical" evidence="12">
    <location>
        <begin position="51"/>
        <end position="70"/>
    </location>
</feature>
<reference evidence="13" key="1">
    <citation type="submission" date="2021-03" db="EMBL/GenBank/DDBJ databases">
        <authorList>
            <person name="Tagirdzhanova G."/>
        </authorList>
    </citation>
    <scope>NUCLEOTIDE SEQUENCE</scope>
</reference>
<comment type="subcellular location">
    <subcellularLocation>
        <location evidence="1 12">Endoplasmic reticulum membrane</location>
        <topology evidence="1 12">Multi-pass membrane protein</topology>
    </subcellularLocation>
</comment>
<evidence type="ECO:0000256" key="1">
    <source>
        <dbReference type="ARBA" id="ARBA00004477"/>
    </source>
</evidence>
<keyword evidence="8 12" id="KW-1133">Transmembrane helix</keyword>
<evidence type="ECO:0000256" key="9">
    <source>
        <dbReference type="ARBA" id="ARBA00023136"/>
    </source>
</evidence>
<evidence type="ECO:0000313" key="14">
    <source>
        <dbReference type="Proteomes" id="UP000664534"/>
    </source>
</evidence>
<keyword evidence="5 12" id="KW-0808">Transferase</keyword>
<feature type="transmembrane region" description="Helical" evidence="12">
    <location>
        <begin position="210"/>
        <end position="233"/>
    </location>
</feature>
<keyword evidence="6 12" id="KW-0812">Transmembrane</keyword>
<evidence type="ECO:0000256" key="2">
    <source>
        <dbReference type="ARBA" id="ARBA00004922"/>
    </source>
</evidence>
<comment type="catalytic activity">
    <reaction evidence="11">
        <text>an alpha-D-Glc-(1-&gt;3)-alpha-D-Man-(1-&gt;2)-alpha-D-Man-(1-&gt;2)-alpha-D-Man-(1-&gt;3)-[alpha-D-Man-(1-&gt;2)-alpha-D-Man-(1-&gt;3)-[alpha-D-Man-(1-&gt;2)-alpha-D-Man-(1-&gt;6)]-alpha-D-Man-(1-&gt;6)]-beta-D-Man-(1-&gt;4)-beta-D-GlcNAc-(1-&gt;4)-alpha-D-GlcNAc-diphospho-di-trans,poly-cis-dolichol + a di-trans,poly-cis-dolichyl beta-D-glucosyl phosphate = an alpha-D-Glc-(1-&gt;3)-alpha-D-Glc-(1-&gt;3)-alpha-D-Man-(1-&gt;2)-alpha-D-Man-(1-&gt;2)-alpha-D-Man-(1-&gt;3)-[alpha-D-Man-(1-&gt;2)-alpha-D-Man-(1-&gt;3)-[alpha-D-Man-(1-&gt;2)-alpha-D-Man-(1-&gt;6)]-alpha-D-Man-(1-&gt;6)]-beta-D-Man-(1-&gt;4)-beta-D-GlcNAc-(1-&gt;4)-alpha-D-GlcNAc-diphospho-di-trans,poly-cis-dolichol + a di-trans,poly-cis-dolichyl phosphate + H(+)</text>
        <dbReference type="Rhea" id="RHEA:31307"/>
        <dbReference type="Rhea" id="RHEA-COMP:19498"/>
        <dbReference type="Rhea" id="RHEA-COMP:19502"/>
        <dbReference type="Rhea" id="RHEA-COMP:19521"/>
        <dbReference type="Rhea" id="RHEA-COMP:19522"/>
        <dbReference type="ChEBI" id="CHEBI:15378"/>
        <dbReference type="ChEBI" id="CHEBI:57525"/>
        <dbReference type="ChEBI" id="CHEBI:57683"/>
        <dbReference type="ChEBI" id="CHEBI:132521"/>
        <dbReference type="ChEBI" id="CHEBI:132522"/>
        <dbReference type="EC" id="2.4.1.265"/>
    </reaction>
    <physiologicalReaction direction="left-to-right" evidence="11">
        <dbReference type="Rhea" id="RHEA:31308"/>
    </physiologicalReaction>
</comment>
<comment type="function">
    <text evidence="10">Dolichyl pyrophosphate Glc1Man9GlcNAc2 alpha-1,3-glucosyltransferase that operates in the biosynthetic pathway of dolichol-linked oligosaccharides, the glycan precursors employed in protein asparagine (N)-glycosylation. The assembly of dolichol-linked oligosaccharides begins on the cytosolic side of the endoplasmic reticulum membrane and finishes in its lumen. The sequential addition of sugars to dolichol pyrophosphate produces dolichol-linked oligosaccharides containing fourteen sugars, including two GlcNAcs, nine mannoses and three glucoses. Once assembled, the oligosaccharide is transferred from the lipid to nascent proteins by oligosaccharyltransferases. In the lumen of the endoplasmic reticulum, adds the second glucose residue from dolichyl phosphate glucose (Dol-P-Glc) onto the lipid-linked oligosaccharide intermediate Glc(1)Man(9)GlcNAc(2)-PP-Dol to produce Glc(2)Man(9)GlcNAc(2)-PP-Dol.</text>
</comment>
<keyword evidence="9 12" id="KW-0472">Membrane</keyword>
<dbReference type="GO" id="GO:0042283">
    <property type="term" value="F:dolichyl pyrophosphate Glc1Man9GlcNAc2 alpha-1,3-glucosyltransferase activity"/>
    <property type="evidence" value="ECO:0007669"/>
    <property type="project" value="UniProtKB-EC"/>
</dbReference>
<comment type="similarity">
    <text evidence="3 12">Belongs to the ALG6/ALG8 glucosyltransferase family.</text>
</comment>
<dbReference type="PANTHER" id="PTHR12413:SF2">
    <property type="entry name" value="DOLICHYL PYROPHOSPHATE GLC1MAN9GLCNAC2 ALPHA-1,3-GLUCOSYLTRANSFERASE-RELATED"/>
    <property type="match status" value="1"/>
</dbReference>
<evidence type="ECO:0000256" key="12">
    <source>
        <dbReference type="RuleBase" id="RU363110"/>
    </source>
</evidence>
<dbReference type="EC" id="2.4.1.-" evidence="12"/>
<feature type="transmembrane region" description="Helical" evidence="12">
    <location>
        <begin position="271"/>
        <end position="294"/>
    </location>
</feature>
<evidence type="ECO:0000256" key="10">
    <source>
        <dbReference type="ARBA" id="ARBA00044725"/>
    </source>
</evidence>
<feature type="transmembrane region" description="Helical" evidence="12">
    <location>
        <begin position="300"/>
        <end position="326"/>
    </location>
</feature>
<evidence type="ECO:0000256" key="3">
    <source>
        <dbReference type="ARBA" id="ARBA00008715"/>
    </source>
</evidence>
<gene>
    <name evidence="13" type="primary">ALG8</name>
    <name evidence="13" type="ORF">IMSHALPRED_009051</name>
</gene>
<name>A0A8H3FXX2_9LECA</name>
<evidence type="ECO:0000256" key="5">
    <source>
        <dbReference type="ARBA" id="ARBA00022679"/>
    </source>
</evidence>
<evidence type="ECO:0000256" key="8">
    <source>
        <dbReference type="ARBA" id="ARBA00022989"/>
    </source>
</evidence>
<dbReference type="EMBL" id="CAJPDT010000068">
    <property type="protein sequence ID" value="CAF9933042.1"/>
    <property type="molecule type" value="Genomic_DNA"/>
</dbReference>
<evidence type="ECO:0000256" key="6">
    <source>
        <dbReference type="ARBA" id="ARBA00022692"/>
    </source>
</evidence>
<feature type="transmembrane region" description="Helical" evidence="12">
    <location>
        <begin position="239"/>
        <end position="259"/>
    </location>
</feature>